<reference evidence="1" key="2">
    <citation type="journal article" date="2024" name="Plant">
        <title>Genomic evolution and insights into agronomic trait innovations of Sesamum species.</title>
        <authorList>
            <person name="Miao H."/>
            <person name="Wang L."/>
            <person name="Qu L."/>
            <person name="Liu H."/>
            <person name="Sun Y."/>
            <person name="Le M."/>
            <person name="Wang Q."/>
            <person name="Wei S."/>
            <person name="Zheng Y."/>
            <person name="Lin W."/>
            <person name="Duan Y."/>
            <person name="Cao H."/>
            <person name="Xiong S."/>
            <person name="Wang X."/>
            <person name="Wei L."/>
            <person name="Li C."/>
            <person name="Ma Q."/>
            <person name="Ju M."/>
            <person name="Zhao R."/>
            <person name="Li G."/>
            <person name="Mu C."/>
            <person name="Tian Q."/>
            <person name="Mei H."/>
            <person name="Zhang T."/>
            <person name="Gao T."/>
            <person name="Zhang H."/>
        </authorList>
    </citation>
    <scope>NUCLEOTIDE SEQUENCE</scope>
    <source>
        <strain evidence="1">G02</strain>
    </source>
</reference>
<sequence>MRNLKGCWTSPMPERRKAFNMLSSAPGPMSLRFERDEQISGMHREAHWVRSKSILKYLKRTKDIFLIYSGGDLILEGYNDASFQSDDDDAKSQSGFVFKLNGGVVA</sequence>
<dbReference type="AlphaFoldDB" id="A0AAW2Q1U2"/>
<comment type="caution">
    <text evidence="1">The sequence shown here is derived from an EMBL/GenBank/DDBJ whole genome shotgun (WGS) entry which is preliminary data.</text>
</comment>
<proteinExistence type="predicted"/>
<reference evidence="1" key="1">
    <citation type="submission" date="2020-06" db="EMBL/GenBank/DDBJ databases">
        <authorList>
            <person name="Li T."/>
            <person name="Hu X."/>
            <person name="Zhang T."/>
            <person name="Song X."/>
            <person name="Zhang H."/>
            <person name="Dai N."/>
            <person name="Sheng W."/>
            <person name="Hou X."/>
            <person name="Wei L."/>
        </authorList>
    </citation>
    <scope>NUCLEOTIDE SEQUENCE</scope>
    <source>
        <strain evidence="1">G02</strain>
        <tissue evidence="1">Leaf</tissue>
    </source>
</reference>
<evidence type="ECO:0000313" key="1">
    <source>
        <dbReference type="EMBL" id="KAL0361590.1"/>
    </source>
</evidence>
<protein>
    <submittedName>
        <fullName evidence="1">Uncharacterized protein</fullName>
    </submittedName>
</protein>
<dbReference type="EMBL" id="JACGWJ010000016">
    <property type="protein sequence ID" value="KAL0361590.1"/>
    <property type="molecule type" value="Genomic_DNA"/>
</dbReference>
<gene>
    <name evidence="1" type="ORF">Sradi_3843500</name>
</gene>
<name>A0AAW2Q1U2_SESRA</name>
<organism evidence="1">
    <name type="scientific">Sesamum radiatum</name>
    <name type="common">Black benniseed</name>
    <dbReference type="NCBI Taxonomy" id="300843"/>
    <lineage>
        <taxon>Eukaryota</taxon>
        <taxon>Viridiplantae</taxon>
        <taxon>Streptophyta</taxon>
        <taxon>Embryophyta</taxon>
        <taxon>Tracheophyta</taxon>
        <taxon>Spermatophyta</taxon>
        <taxon>Magnoliopsida</taxon>
        <taxon>eudicotyledons</taxon>
        <taxon>Gunneridae</taxon>
        <taxon>Pentapetalae</taxon>
        <taxon>asterids</taxon>
        <taxon>lamiids</taxon>
        <taxon>Lamiales</taxon>
        <taxon>Pedaliaceae</taxon>
        <taxon>Sesamum</taxon>
    </lineage>
</organism>
<accession>A0AAW2Q1U2</accession>